<dbReference type="WBParaSite" id="MCU_011405-RA">
    <property type="protein sequence ID" value="MCU_011405-RA"/>
    <property type="gene ID" value="MCU_011405"/>
</dbReference>
<dbReference type="GO" id="GO:0003725">
    <property type="term" value="F:double-stranded RNA binding"/>
    <property type="evidence" value="ECO:0007669"/>
    <property type="project" value="TreeGrafter"/>
</dbReference>
<proteinExistence type="predicted"/>
<dbReference type="Proteomes" id="UP000267029">
    <property type="component" value="Unassembled WGS sequence"/>
</dbReference>
<name>A0A0R3U9Q2_MESCO</name>
<dbReference type="STRING" id="53468.A0A0R3U9Q2"/>
<protein>
    <submittedName>
        <fullName evidence="6">DRBM domain-containing protein</fullName>
    </submittedName>
</protein>
<evidence type="ECO:0000313" key="5">
    <source>
        <dbReference type="Proteomes" id="UP000267029"/>
    </source>
</evidence>
<dbReference type="GO" id="GO:0005634">
    <property type="term" value="C:nucleus"/>
    <property type="evidence" value="ECO:0007669"/>
    <property type="project" value="TreeGrafter"/>
</dbReference>
<keyword evidence="5" id="KW-1185">Reference proteome</keyword>
<dbReference type="GO" id="GO:0005737">
    <property type="term" value="C:cytoplasm"/>
    <property type="evidence" value="ECO:0007669"/>
    <property type="project" value="TreeGrafter"/>
</dbReference>
<evidence type="ECO:0000313" key="6">
    <source>
        <dbReference type="WBParaSite" id="MCU_011405-RA"/>
    </source>
</evidence>
<accession>A0A0R3U9Q2</accession>
<dbReference type="SUPFAM" id="SSF54768">
    <property type="entry name" value="dsRNA-binding domain-like"/>
    <property type="match status" value="2"/>
</dbReference>
<keyword evidence="1 2" id="KW-0694">RNA-binding</keyword>
<evidence type="ECO:0000256" key="2">
    <source>
        <dbReference type="PROSITE-ProRule" id="PRU00266"/>
    </source>
</evidence>
<reference evidence="6" key="2">
    <citation type="submission" date="2019-11" db="UniProtKB">
        <authorList>
            <consortium name="WormBaseParasite"/>
        </authorList>
    </citation>
    <scope>IDENTIFICATION</scope>
</reference>
<dbReference type="InterPro" id="IPR014720">
    <property type="entry name" value="dsRBD_dom"/>
</dbReference>
<evidence type="ECO:0000313" key="4">
    <source>
        <dbReference type="EMBL" id="VDD77650.1"/>
    </source>
</evidence>
<sequence length="352" mass="39078">MCSVSSQTPISILQEISVKKCITVSYELVANEGQAHEPIYVYQCKAGKVAAIGKGASKKKAKHLASYYVLLKLLGDNPSTQNERILLQTLHASAASLLGVEYCDSTTVDRGDGADGNVASMPRAPVNFVSKVQEHCDKNMWPPPTYEFSECPPSLYGGKYQCKVRLWRWEYIGFGGSKKEAKRKAAAELLKEIVEQGLTIPPDALEALEEANLPLVEKQDLNTLRNKQSSDEKASMMARKICSGVFTNHGKLKQIAIDNLCSPSLDVYATLERILEEKKLTVFYSYTNMTESGNIYCQAQLSTVPPQVTCSRPCGSVEEARRDAAYRCLVYLEAMTRPTPTLLEDAWFRRPD</sequence>
<dbReference type="SMART" id="SM00358">
    <property type="entry name" value="DSRM"/>
    <property type="match status" value="2"/>
</dbReference>
<dbReference type="GO" id="GO:0070920">
    <property type="term" value="P:regulation of regulatory ncRNA processing"/>
    <property type="evidence" value="ECO:0007669"/>
    <property type="project" value="TreeGrafter"/>
</dbReference>
<gene>
    <name evidence="4" type="ORF">MCOS_LOCUS3653</name>
</gene>
<feature type="domain" description="DRBM" evidence="3">
    <location>
        <begin position="8"/>
        <end position="75"/>
    </location>
</feature>
<evidence type="ECO:0000259" key="3">
    <source>
        <dbReference type="PROSITE" id="PS50137"/>
    </source>
</evidence>
<dbReference type="GO" id="GO:0070578">
    <property type="term" value="C:RISC-loading complex"/>
    <property type="evidence" value="ECO:0007669"/>
    <property type="project" value="TreeGrafter"/>
</dbReference>
<dbReference type="PANTHER" id="PTHR46205">
    <property type="entry name" value="LOQUACIOUS, ISOFORM B"/>
    <property type="match status" value="1"/>
</dbReference>
<evidence type="ECO:0000256" key="1">
    <source>
        <dbReference type="ARBA" id="ARBA00022884"/>
    </source>
</evidence>
<organism evidence="6">
    <name type="scientific">Mesocestoides corti</name>
    <name type="common">Flatworm</name>
    <dbReference type="NCBI Taxonomy" id="53468"/>
    <lineage>
        <taxon>Eukaryota</taxon>
        <taxon>Metazoa</taxon>
        <taxon>Spiralia</taxon>
        <taxon>Lophotrochozoa</taxon>
        <taxon>Platyhelminthes</taxon>
        <taxon>Cestoda</taxon>
        <taxon>Eucestoda</taxon>
        <taxon>Cyclophyllidea</taxon>
        <taxon>Mesocestoididae</taxon>
        <taxon>Mesocestoides</taxon>
    </lineage>
</organism>
<dbReference type="OrthoDB" id="10056847at2759"/>
<dbReference type="GO" id="GO:0035197">
    <property type="term" value="F:siRNA binding"/>
    <property type="evidence" value="ECO:0007669"/>
    <property type="project" value="TreeGrafter"/>
</dbReference>
<feature type="domain" description="DRBM" evidence="3">
    <location>
        <begin position="127"/>
        <end position="195"/>
    </location>
</feature>
<dbReference type="AlphaFoldDB" id="A0A0R3U9Q2"/>
<reference evidence="4 5" key="1">
    <citation type="submission" date="2018-10" db="EMBL/GenBank/DDBJ databases">
        <authorList>
            <consortium name="Pathogen Informatics"/>
        </authorList>
    </citation>
    <scope>NUCLEOTIDE SEQUENCE [LARGE SCALE GENOMIC DNA]</scope>
</reference>
<dbReference type="FunFam" id="3.30.160.20:FF:000007">
    <property type="entry name" value="Double-stranded RNA-binding protein Staufen homolog 1"/>
    <property type="match status" value="1"/>
</dbReference>
<dbReference type="PANTHER" id="PTHR46205:SF3">
    <property type="entry name" value="LOQUACIOUS, ISOFORM B"/>
    <property type="match status" value="1"/>
</dbReference>
<dbReference type="EMBL" id="UXSR01000906">
    <property type="protein sequence ID" value="VDD77650.1"/>
    <property type="molecule type" value="Genomic_DNA"/>
</dbReference>
<dbReference type="Gene3D" id="3.30.160.20">
    <property type="match status" value="3"/>
</dbReference>
<dbReference type="InterPro" id="IPR051247">
    <property type="entry name" value="RLC_Component"/>
</dbReference>
<dbReference type="GO" id="GO:0030422">
    <property type="term" value="P:siRNA processing"/>
    <property type="evidence" value="ECO:0007669"/>
    <property type="project" value="TreeGrafter"/>
</dbReference>
<dbReference type="Pfam" id="PF00035">
    <property type="entry name" value="dsrm"/>
    <property type="match status" value="2"/>
</dbReference>
<dbReference type="PROSITE" id="PS50137">
    <property type="entry name" value="DS_RBD"/>
    <property type="match status" value="2"/>
</dbReference>
<dbReference type="GO" id="GO:0016442">
    <property type="term" value="C:RISC complex"/>
    <property type="evidence" value="ECO:0007669"/>
    <property type="project" value="TreeGrafter"/>
</dbReference>